<feature type="binding site" evidence="2">
    <location>
        <position position="185"/>
    </location>
    <ligand>
        <name>S-adenosyl-L-methionine</name>
        <dbReference type="ChEBI" id="CHEBI:59789"/>
    </ligand>
</feature>
<feature type="binding site" evidence="2">
    <location>
        <begin position="98"/>
        <end position="99"/>
    </location>
    <ligand>
        <name>S-adenosyl-L-methionine</name>
        <dbReference type="ChEBI" id="CHEBI:59789"/>
    </ligand>
</feature>
<protein>
    <submittedName>
        <fullName evidence="5">Methyltransferase domain-containing protein</fullName>
    </submittedName>
</protein>
<evidence type="ECO:0000259" key="3">
    <source>
        <dbReference type="Pfam" id="PF13649"/>
    </source>
</evidence>
<dbReference type="InterPro" id="IPR029063">
    <property type="entry name" value="SAM-dependent_MTases_sf"/>
</dbReference>
<evidence type="ECO:0000313" key="6">
    <source>
        <dbReference type="Proteomes" id="UP000620366"/>
    </source>
</evidence>
<feature type="domain" description="Methyltransferase" evidence="3">
    <location>
        <begin position="92"/>
        <end position="174"/>
    </location>
</feature>
<feature type="binding site" evidence="2">
    <location>
        <position position="70"/>
    </location>
    <ligand>
        <name>S-adenosyl-L-methionine</name>
        <dbReference type="ChEBI" id="CHEBI:59789"/>
    </ligand>
</feature>
<dbReference type="GO" id="GO:0046872">
    <property type="term" value="F:metal ion binding"/>
    <property type="evidence" value="ECO:0007669"/>
    <property type="project" value="UniProtKB-KW"/>
</dbReference>
<evidence type="ECO:0000256" key="2">
    <source>
        <dbReference type="PIRSR" id="PIRSR018249-2"/>
    </source>
</evidence>
<name>A0A926DFV6_9FIRM</name>
<feature type="domain" description="23S rRNA (guanine(745)-N(1))-methyltransferase N-terminal" evidence="4">
    <location>
        <begin position="6"/>
        <end position="48"/>
    </location>
</feature>
<dbReference type="Pfam" id="PF13649">
    <property type="entry name" value="Methyltransf_25"/>
    <property type="match status" value="1"/>
</dbReference>
<dbReference type="CDD" id="cd02440">
    <property type="entry name" value="AdoMet_MTases"/>
    <property type="match status" value="1"/>
</dbReference>
<dbReference type="Pfam" id="PF21302">
    <property type="entry name" value="Zn_ribbon_RlmA"/>
    <property type="match status" value="1"/>
</dbReference>
<reference evidence="5" key="1">
    <citation type="submission" date="2020-08" db="EMBL/GenBank/DDBJ databases">
        <title>Genome public.</title>
        <authorList>
            <person name="Liu C."/>
            <person name="Sun Q."/>
        </authorList>
    </citation>
    <scope>NUCLEOTIDE SEQUENCE</scope>
    <source>
        <strain evidence="5">BX7</strain>
    </source>
</reference>
<dbReference type="InterPro" id="IPR050508">
    <property type="entry name" value="Methyltransf_Superfamily"/>
</dbReference>
<feature type="binding site" evidence="1">
    <location>
        <position position="11"/>
    </location>
    <ligand>
        <name>Zn(2+)</name>
        <dbReference type="ChEBI" id="CHEBI:29105"/>
    </ligand>
</feature>
<feature type="binding site" evidence="1">
    <location>
        <position position="24"/>
    </location>
    <ligand>
        <name>Zn(2+)</name>
        <dbReference type="ChEBI" id="CHEBI:29105"/>
    </ligand>
</feature>
<comment type="caution">
    <text evidence="5">The sequence shown here is derived from an EMBL/GenBank/DDBJ whole genome shotgun (WGS) entry which is preliminary data.</text>
</comment>
<dbReference type="SUPFAM" id="SSF53335">
    <property type="entry name" value="S-adenosyl-L-methionine-dependent methyltransferases"/>
    <property type="match status" value="1"/>
</dbReference>
<dbReference type="InterPro" id="IPR041698">
    <property type="entry name" value="Methyltransf_25"/>
</dbReference>
<dbReference type="PANTHER" id="PTHR42912">
    <property type="entry name" value="METHYLTRANSFERASE"/>
    <property type="match status" value="1"/>
</dbReference>
<keyword evidence="1" id="KW-0479">Metal-binding</keyword>
<evidence type="ECO:0000256" key="1">
    <source>
        <dbReference type="PIRSR" id="PIRSR018249-1"/>
    </source>
</evidence>
<dbReference type="PANTHER" id="PTHR42912:SF45">
    <property type="entry name" value="23S RRNA (GUANINE(745)-N(1))-METHYLTRANSFERASE"/>
    <property type="match status" value="1"/>
</dbReference>
<dbReference type="EMBL" id="JACRSP010000003">
    <property type="protein sequence ID" value="MBC8536534.1"/>
    <property type="molecule type" value="Genomic_DNA"/>
</dbReference>
<dbReference type="InterPro" id="IPR016718">
    <property type="entry name" value="rRNA_m1G-MeTrfase_A_prd"/>
</dbReference>
<organism evidence="5 6">
    <name type="scientific">Feifania hominis</name>
    <dbReference type="NCBI Taxonomy" id="2763660"/>
    <lineage>
        <taxon>Bacteria</taxon>
        <taxon>Bacillati</taxon>
        <taxon>Bacillota</taxon>
        <taxon>Clostridia</taxon>
        <taxon>Eubacteriales</taxon>
        <taxon>Feifaniaceae</taxon>
        <taxon>Feifania</taxon>
    </lineage>
</organism>
<keyword evidence="6" id="KW-1185">Reference proteome</keyword>
<dbReference type="AlphaFoldDB" id="A0A926DFV6"/>
<keyword evidence="1" id="KW-0862">Zinc</keyword>
<accession>A0A926DFV6</accession>
<sequence>MDFAHFLCPVCKSPLRGEPRRYVCPAGHSFDRAARGYVHLLPSNRMHAKIPGDNREMVLSRRRFLDAGGYALFARALCELAAPLVPPGGIAVDAGCGEGYYTAALAGALPDAAVCGYDIAKCAVDSAARRGARMALAVAGSYDIPLASGCADLVTDVFAPVVPGEFRRILKPGGWFLLAVPGPRHLFALKELLYERPYENEVRDVAYEGFRYVSRTPVRGQLTLDDPRLIWDLFTMTPYYWKTGVEAAQRLRQATRLDTEIEFDFLSYQAV</sequence>
<keyword evidence="2" id="KW-0949">S-adenosyl-L-methionine</keyword>
<dbReference type="InterPro" id="IPR048647">
    <property type="entry name" value="RlmA_N"/>
</dbReference>
<dbReference type="GO" id="GO:0032259">
    <property type="term" value="P:methylation"/>
    <property type="evidence" value="ECO:0007669"/>
    <property type="project" value="UniProtKB-KW"/>
</dbReference>
<gene>
    <name evidence="5" type="ORF">H8695_07540</name>
</gene>
<feature type="binding site" evidence="1">
    <location>
        <position position="28"/>
    </location>
    <ligand>
        <name>Zn(2+)</name>
        <dbReference type="ChEBI" id="CHEBI:29105"/>
    </ligand>
</feature>
<feature type="binding site" evidence="1">
    <location>
        <position position="8"/>
    </location>
    <ligand>
        <name>Zn(2+)</name>
        <dbReference type="ChEBI" id="CHEBI:29105"/>
    </ligand>
</feature>
<evidence type="ECO:0000259" key="4">
    <source>
        <dbReference type="Pfam" id="PF21302"/>
    </source>
</evidence>
<dbReference type="Proteomes" id="UP000620366">
    <property type="component" value="Unassembled WGS sequence"/>
</dbReference>
<keyword evidence="5" id="KW-0808">Transferase</keyword>
<dbReference type="PIRSF" id="PIRSF018249">
    <property type="entry name" value="MyrA_prd"/>
    <property type="match status" value="1"/>
</dbReference>
<dbReference type="GO" id="GO:0008168">
    <property type="term" value="F:methyltransferase activity"/>
    <property type="evidence" value="ECO:0007669"/>
    <property type="project" value="UniProtKB-KW"/>
</dbReference>
<proteinExistence type="predicted"/>
<dbReference type="Gene3D" id="3.40.50.150">
    <property type="entry name" value="Vaccinia Virus protein VP39"/>
    <property type="match status" value="1"/>
</dbReference>
<keyword evidence="5" id="KW-0489">Methyltransferase</keyword>
<evidence type="ECO:0000313" key="5">
    <source>
        <dbReference type="EMBL" id="MBC8536534.1"/>
    </source>
</evidence>